<feature type="transmembrane region" description="Helical" evidence="4">
    <location>
        <begin position="34"/>
        <end position="53"/>
    </location>
</feature>
<dbReference type="Proteomes" id="UP000198982">
    <property type="component" value="Unassembled WGS sequence"/>
</dbReference>
<feature type="domain" description="Filamentous haemagglutinin FhaB/tRNA nuclease CdiA-like TPS" evidence="5">
    <location>
        <begin position="50"/>
        <end position="162"/>
    </location>
</feature>
<comment type="subcellular location">
    <subcellularLocation>
        <location evidence="1">Secreted</location>
    </subcellularLocation>
</comment>
<dbReference type="EMBL" id="FNTJ01000002">
    <property type="protein sequence ID" value="SED12770.1"/>
    <property type="molecule type" value="Genomic_DNA"/>
</dbReference>
<dbReference type="Pfam" id="PF13018">
    <property type="entry name" value="ESPR"/>
    <property type="match status" value="1"/>
</dbReference>
<dbReference type="InterPro" id="IPR008638">
    <property type="entry name" value="FhaB/CdiA-like_TPS"/>
</dbReference>
<keyword evidence="3" id="KW-0732">Signal</keyword>
<dbReference type="Gene3D" id="2.160.20.10">
    <property type="entry name" value="Single-stranded right-handed beta-helix, Pectin lyase-like"/>
    <property type="match status" value="1"/>
</dbReference>
<dbReference type="SMART" id="SM00912">
    <property type="entry name" value="Haemagg_act"/>
    <property type="match status" value="1"/>
</dbReference>
<gene>
    <name evidence="6" type="ORF">SAMN05216178_6345</name>
</gene>
<accession>A0A1H4Y613</accession>
<evidence type="ECO:0000256" key="2">
    <source>
        <dbReference type="ARBA" id="ARBA00022525"/>
    </source>
</evidence>
<protein>
    <submittedName>
        <fullName evidence="6">Filamentous hemagglutinin family N-terminal domain-containing protein</fullName>
    </submittedName>
</protein>
<evidence type="ECO:0000313" key="6">
    <source>
        <dbReference type="EMBL" id="SED12770.1"/>
    </source>
</evidence>
<evidence type="ECO:0000256" key="4">
    <source>
        <dbReference type="SAM" id="Phobius"/>
    </source>
</evidence>
<evidence type="ECO:0000256" key="1">
    <source>
        <dbReference type="ARBA" id="ARBA00004613"/>
    </source>
</evidence>
<organism evidence="6 7">
    <name type="scientific">Pseudomonas saponiphila</name>
    <dbReference type="NCBI Taxonomy" id="556534"/>
    <lineage>
        <taxon>Bacteria</taxon>
        <taxon>Pseudomonadati</taxon>
        <taxon>Pseudomonadota</taxon>
        <taxon>Gammaproteobacteria</taxon>
        <taxon>Pseudomonadales</taxon>
        <taxon>Pseudomonadaceae</taxon>
        <taxon>Pseudomonas</taxon>
    </lineage>
</organism>
<dbReference type="AlphaFoldDB" id="A0A1H4Y613"/>
<keyword evidence="4" id="KW-0812">Transmembrane</keyword>
<dbReference type="InterPro" id="IPR011050">
    <property type="entry name" value="Pectin_lyase_fold/virulence"/>
</dbReference>
<dbReference type="Pfam" id="PF05860">
    <property type="entry name" value="TPS"/>
    <property type="match status" value="1"/>
</dbReference>
<evidence type="ECO:0000259" key="5">
    <source>
        <dbReference type="SMART" id="SM00912"/>
    </source>
</evidence>
<name>A0A1H4Y613_9PSED</name>
<keyword evidence="4" id="KW-1133">Transmembrane helix</keyword>
<dbReference type="InterPro" id="IPR050909">
    <property type="entry name" value="Bact_Autotransporter_VF"/>
</dbReference>
<keyword evidence="7" id="KW-1185">Reference proteome</keyword>
<evidence type="ECO:0000313" key="7">
    <source>
        <dbReference type="Proteomes" id="UP000198982"/>
    </source>
</evidence>
<evidence type="ECO:0000256" key="3">
    <source>
        <dbReference type="ARBA" id="ARBA00022729"/>
    </source>
</evidence>
<dbReference type="SUPFAM" id="SSF51126">
    <property type="entry name" value="Pectin lyase-like"/>
    <property type="match status" value="1"/>
</dbReference>
<dbReference type="RefSeq" id="WP_092320401.1">
    <property type="nucleotide sequence ID" value="NZ_FNTJ01000002.1"/>
</dbReference>
<dbReference type="Pfam" id="PF07581">
    <property type="entry name" value="Glug"/>
    <property type="match status" value="2"/>
</dbReference>
<dbReference type="PANTHER" id="PTHR12338">
    <property type="entry name" value="AUTOTRANSPORTER"/>
    <property type="match status" value="1"/>
</dbReference>
<sequence length="974" mass="96595">MNKIYALVWNQAQGCWNVTHEGARRRRRSGSGKGLVAAASLLALIGGPSAFALPTGAQVVSGSADMQTQGQHLSINQHSDKLITHWKDFNVGAEQSVTFNQPSSTSIALNRVIGVNGSQIHGQINANGQVFLINPNGVVFGQGAQVNVGGLVASTQNLSDADFNAGNYKFAGTSGAQILNQGTITAADGGAIALLGANVRNEGTIKAQGGSVALGAGNGFTVSFDNNQLLDLQVDAAAVNALASNGGLLKADGGQVLMTAKGAGAMLQTVVNNQGTIEANTLSQKAGRITLDGGAVGVVNVDGTLQASALAGEGDGGVIETRGASTRVQLPTKVNTQSRDGQTGTWKIASNDVKVGSFISAKSNTVHADTLSRNLATTHIELASGKGDVAVDNGIFWFSGNRLSLSSAKDIRLDDSLFAGGANARVELDAQGDIKLNRQLVLSGSNSSLGINHGGDVALGQNGRVTLSGNGARFDANGADYSVIQNAKQLQAIDKDLAGRYVLGNSVHGSSALTAIGGQQGFSGVFDGLGNTLSGFTVNSNGADGGLFASSSGSISNLKLASMTINGAASGSGALGGLVGRNSGSIANVSASDLRVNARSRQDNLVGGLVGSNFGGSIDASSMSGVVLGNAYTSAAGGLVGENRQGAAGGGSVTNSRADARLTASIASHAEGGVGGLVGINRQGLIANSASSGAVYSGAGYSYKGTNLGGLVGYNEGGRIEGSQSAVALSGNGASNVGGLVGRNESGRISDSSASGALQGTGFATAGGLVGLNRDGVLRNVNASGSVNAANGQHLGGLVGQNLDSDISMAEASGRVQGSSNSHVGGLIGSNAGGLVAQALALGDVQAKDQSHVGGLIGYNTGNLKSVEARGDVSAGAKSMVGGLVGSHGVDKGDSLIDTASAKGAVTGGSYSLVGGLVGQNNAQIVNTLASGEVTGSRDARLGGLAGLDLGDIRQSAAFGNIQVIAGYDRWGDE</sequence>
<dbReference type="GO" id="GO:0005576">
    <property type="term" value="C:extracellular region"/>
    <property type="evidence" value="ECO:0007669"/>
    <property type="project" value="UniProtKB-SubCell"/>
</dbReference>
<dbReference type="InterPro" id="IPR024973">
    <property type="entry name" value="ESPR"/>
</dbReference>
<dbReference type="InterPro" id="IPR012334">
    <property type="entry name" value="Pectin_lyas_fold"/>
</dbReference>
<proteinExistence type="predicted"/>
<reference evidence="7" key="1">
    <citation type="submission" date="2016-10" db="EMBL/GenBank/DDBJ databases">
        <authorList>
            <person name="Varghese N."/>
            <person name="Submissions S."/>
        </authorList>
    </citation>
    <scope>NUCLEOTIDE SEQUENCE [LARGE SCALE GENOMIC DNA]</scope>
    <source>
        <strain evidence="7">DSM 9751</strain>
    </source>
</reference>
<dbReference type="Gene3D" id="2.160.20.110">
    <property type="match status" value="2"/>
</dbReference>
<dbReference type="InterPro" id="IPR011493">
    <property type="entry name" value="GLUG"/>
</dbReference>
<dbReference type="PANTHER" id="PTHR12338:SF8">
    <property type="entry name" value="HEME_HEMOPEXIN-BINDING PROTEIN"/>
    <property type="match status" value="1"/>
</dbReference>
<keyword evidence="4" id="KW-0472">Membrane</keyword>
<keyword evidence="2" id="KW-0964">Secreted</keyword>
<dbReference type="NCBIfam" id="TIGR01901">
    <property type="entry name" value="adhes_NPXG"/>
    <property type="match status" value="1"/>
</dbReference>